<dbReference type="Gene3D" id="3.30.1250.10">
    <property type="entry name" value="Ribosome maturation protein SBDS, N-terminal domain"/>
    <property type="match status" value="1"/>
</dbReference>
<dbReference type="AlphaFoldDB" id="A0A9W7W100"/>
<organism evidence="3 4">
    <name type="scientific">Teratosphaeria destructans</name>
    <dbReference type="NCBI Taxonomy" id="418781"/>
    <lineage>
        <taxon>Eukaryota</taxon>
        <taxon>Fungi</taxon>
        <taxon>Dikarya</taxon>
        <taxon>Ascomycota</taxon>
        <taxon>Pezizomycotina</taxon>
        <taxon>Dothideomycetes</taxon>
        <taxon>Dothideomycetidae</taxon>
        <taxon>Mycosphaerellales</taxon>
        <taxon>Teratosphaeriaceae</taxon>
        <taxon>Teratosphaeria</taxon>
    </lineage>
</organism>
<reference evidence="3 4" key="1">
    <citation type="journal article" date="2018" name="IMA Fungus">
        <title>IMA Genome-F 10: Nine draft genome sequences of Claviceps purpurea s.lat., including C. arundinis, C. humidiphila, and C. cf. spartinae, pseudomolecules for the pitch canker pathogen Fusarium circinatum, draft genome of Davidsoniella eucalypti, Grosmannia galeiformis, Quambalaria eucalypti, and Teratosphaeria destructans.</title>
        <authorList>
            <person name="Wingfield B.D."/>
            <person name="Liu M."/>
            <person name="Nguyen H.D."/>
            <person name="Lane F.A."/>
            <person name="Morgan S.W."/>
            <person name="De Vos L."/>
            <person name="Wilken P.M."/>
            <person name="Duong T.A."/>
            <person name="Aylward J."/>
            <person name="Coetzee M.P."/>
            <person name="Dadej K."/>
            <person name="De Beer Z.W."/>
            <person name="Findlay W."/>
            <person name="Havenga M."/>
            <person name="Kolarik M."/>
            <person name="Menzies J.G."/>
            <person name="Naidoo K."/>
            <person name="Pochopski O."/>
            <person name="Shoukouhi P."/>
            <person name="Santana Q.C."/>
            <person name="Seifert K.A."/>
            <person name="Soal N."/>
            <person name="Steenkamp E.T."/>
            <person name="Tatham C.T."/>
            <person name="van der Nest M.A."/>
            <person name="Wingfield M.J."/>
        </authorList>
    </citation>
    <scope>NUCLEOTIDE SEQUENCE [LARGE SCALE GENOMIC DNA]</scope>
    <source>
        <strain evidence="3">CMW44962</strain>
    </source>
</reference>
<gene>
    <name evidence="3" type="ORF">Tdes44962_MAKER03587</name>
</gene>
<accession>A0A9W7W100</accession>
<feature type="compositionally biased region" description="Basic and acidic residues" evidence="1">
    <location>
        <begin position="318"/>
        <end position="329"/>
    </location>
</feature>
<feature type="domain" description="Ribosome maturation protein SDO1/SBDS N-terminal" evidence="2">
    <location>
        <begin position="231"/>
        <end position="322"/>
    </location>
</feature>
<evidence type="ECO:0000256" key="1">
    <source>
        <dbReference type="SAM" id="MobiDB-lite"/>
    </source>
</evidence>
<evidence type="ECO:0000313" key="4">
    <source>
        <dbReference type="Proteomes" id="UP001138500"/>
    </source>
</evidence>
<evidence type="ECO:0000259" key="2">
    <source>
        <dbReference type="Pfam" id="PF01172"/>
    </source>
</evidence>
<dbReference type="InterPro" id="IPR019783">
    <property type="entry name" value="SDO1/SBDS_N"/>
</dbReference>
<dbReference type="Proteomes" id="UP001138500">
    <property type="component" value="Unassembled WGS sequence"/>
</dbReference>
<reference evidence="3 4" key="2">
    <citation type="journal article" date="2021" name="Curr. Genet.">
        <title>Genetic response to nitrogen starvation in the aggressive Eucalyptus foliar pathogen Teratosphaeria destructans.</title>
        <authorList>
            <person name="Havenga M."/>
            <person name="Wingfield B.D."/>
            <person name="Wingfield M.J."/>
            <person name="Dreyer L.L."/>
            <person name="Roets F."/>
            <person name="Aylward J."/>
        </authorList>
    </citation>
    <scope>NUCLEOTIDE SEQUENCE [LARGE SCALE GENOMIC DNA]</scope>
    <source>
        <strain evidence="3">CMW44962</strain>
    </source>
</reference>
<keyword evidence="4" id="KW-1185">Reference proteome</keyword>
<comment type="caution">
    <text evidence="3">The sequence shown here is derived from an EMBL/GenBank/DDBJ whole genome shotgun (WGS) entry which is preliminary data.</text>
</comment>
<name>A0A9W7W100_9PEZI</name>
<dbReference type="SUPFAM" id="SSF89895">
    <property type="entry name" value="FYSH domain"/>
    <property type="match status" value="1"/>
</dbReference>
<proteinExistence type="predicted"/>
<feature type="region of interest" description="Disordered" evidence="1">
    <location>
        <begin position="315"/>
        <end position="337"/>
    </location>
</feature>
<protein>
    <submittedName>
        <fullName evidence="3">RNA binding protein</fullName>
    </submittedName>
</protein>
<dbReference type="EMBL" id="RIBY02002001">
    <property type="protein sequence ID" value="KAH9826327.1"/>
    <property type="molecule type" value="Genomic_DNA"/>
</dbReference>
<sequence length="337" mass="37634">MASTGSEPNNSGCAFLRLVAELRNQIYQLVFTADIDSDLEEVDLIHAHPPAAGGLLLTCRQINSEAKGIYKHNLRAYWLNTHFYILEDDFDEKIISAKQSFNHSQHFVLINHLVLHARDTDYWATHTRGHNGAWTTLWGNDEQDPGRDAYRGYLRAFINDFWTWDHSEADSVSLDADWDAESEDEAAADARAGALPGGLGVTAAELRQANSPKHHIHTKNTITMVRGNDTQTKVHYKGSNDDFVILVDSTKAVQDWKNDSSIPLAQVVSGWKVFVTHKHGNHGILDTASKGILEDEFGTSKDEEVVKQILEKGTIIETEEKGRQGDKNLSDGPRQAH</sequence>
<dbReference type="OrthoDB" id="2567806at2759"/>
<dbReference type="InterPro" id="IPR036786">
    <property type="entry name" value="Ribosome_mat_SBDS_N_sf"/>
</dbReference>
<dbReference type="Pfam" id="PF01172">
    <property type="entry name" value="SBDS_N"/>
    <property type="match status" value="1"/>
</dbReference>
<evidence type="ECO:0000313" key="3">
    <source>
        <dbReference type="EMBL" id="KAH9826327.1"/>
    </source>
</evidence>